<evidence type="ECO:0000256" key="2">
    <source>
        <dbReference type="ARBA" id="ARBA00022448"/>
    </source>
</evidence>
<keyword evidence="9 11" id="KW-1133">Transmembrane helix</keyword>
<keyword evidence="10 11" id="KW-0472">Membrane</keyword>
<dbReference type="Gene3D" id="2.130.10.10">
    <property type="entry name" value="YVTN repeat-like/Quinoprotein amine dehydrogenase"/>
    <property type="match status" value="1"/>
</dbReference>
<dbReference type="GO" id="GO:0003400">
    <property type="term" value="P:regulation of COPII vesicle coating"/>
    <property type="evidence" value="ECO:0007669"/>
    <property type="project" value="TreeGrafter"/>
</dbReference>
<name>A0A7J6VMQ7_THATH</name>
<dbReference type="GO" id="GO:0006888">
    <property type="term" value="P:endoplasmic reticulum to Golgi vesicle-mediated transport"/>
    <property type="evidence" value="ECO:0007669"/>
    <property type="project" value="TreeGrafter"/>
</dbReference>
<dbReference type="InterPro" id="IPR045260">
    <property type="entry name" value="Sec12-like"/>
</dbReference>
<reference evidence="12 13" key="1">
    <citation type="submission" date="2020-06" db="EMBL/GenBank/DDBJ databases">
        <title>Transcriptomic and genomic resources for Thalictrum thalictroides and T. hernandezii: Facilitating candidate gene discovery in an emerging model plant lineage.</title>
        <authorList>
            <person name="Arias T."/>
            <person name="Riano-Pachon D.M."/>
            <person name="Di Stilio V.S."/>
        </authorList>
    </citation>
    <scope>NUCLEOTIDE SEQUENCE [LARGE SCALE GENOMIC DNA]</scope>
    <source>
        <strain evidence="13">cv. WT478/WT964</strain>
        <tissue evidence="12">Leaves</tissue>
    </source>
</reference>
<evidence type="ECO:0000256" key="9">
    <source>
        <dbReference type="ARBA" id="ARBA00022989"/>
    </source>
</evidence>
<proteinExistence type="predicted"/>
<keyword evidence="7" id="KW-0931">ER-Golgi transport</keyword>
<comment type="caution">
    <text evidence="12">The sequence shown here is derived from an EMBL/GenBank/DDBJ whole genome shotgun (WGS) entry which is preliminary data.</text>
</comment>
<evidence type="ECO:0000313" key="13">
    <source>
        <dbReference type="Proteomes" id="UP000554482"/>
    </source>
</evidence>
<evidence type="ECO:0000313" key="12">
    <source>
        <dbReference type="EMBL" id="KAF5186386.1"/>
    </source>
</evidence>
<evidence type="ECO:0000256" key="8">
    <source>
        <dbReference type="ARBA" id="ARBA00022927"/>
    </source>
</evidence>
<protein>
    <submittedName>
        <fullName evidence="12">Sec12-like protein</fullName>
    </submittedName>
</protein>
<evidence type="ECO:0000256" key="3">
    <source>
        <dbReference type="ARBA" id="ARBA00022574"/>
    </source>
</evidence>
<accession>A0A7J6VMQ7</accession>
<keyword evidence="2" id="KW-0813">Transport</keyword>
<evidence type="ECO:0000256" key="4">
    <source>
        <dbReference type="ARBA" id="ARBA00022692"/>
    </source>
</evidence>
<evidence type="ECO:0000256" key="6">
    <source>
        <dbReference type="ARBA" id="ARBA00022824"/>
    </source>
</evidence>
<dbReference type="Proteomes" id="UP000554482">
    <property type="component" value="Unassembled WGS sequence"/>
</dbReference>
<keyword evidence="3" id="KW-0853">WD repeat</keyword>
<evidence type="ECO:0000256" key="11">
    <source>
        <dbReference type="SAM" id="Phobius"/>
    </source>
</evidence>
<dbReference type="AlphaFoldDB" id="A0A7J6VMQ7"/>
<gene>
    <name evidence="12" type="ORF">FRX31_024027</name>
</gene>
<dbReference type="GO" id="GO:0005789">
    <property type="term" value="C:endoplasmic reticulum membrane"/>
    <property type="evidence" value="ECO:0007669"/>
    <property type="project" value="UniProtKB-SubCell"/>
</dbReference>
<evidence type="ECO:0000256" key="10">
    <source>
        <dbReference type="ARBA" id="ARBA00023136"/>
    </source>
</evidence>
<dbReference type="PANTHER" id="PTHR23284:SF0">
    <property type="entry name" value="PROLACTIN REGULATORY ELEMENT-BINDING PROTEIN"/>
    <property type="match status" value="1"/>
</dbReference>
<organism evidence="12 13">
    <name type="scientific">Thalictrum thalictroides</name>
    <name type="common">Rue-anemone</name>
    <name type="synonym">Anemone thalictroides</name>
    <dbReference type="NCBI Taxonomy" id="46969"/>
    <lineage>
        <taxon>Eukaryota</taxon>
        <taxon>Viridiplantae</taxon>
        <taxon>Streptophyta</taxon>
        <taxon>Embryophyta</taxon>
        <taxon>Tracheophyta</taxon>
        <taxon>Spermatophyta</taxon>
        <taxon>Magnoliopsida</taxon>
        <taxon>Ranunculales</taxon>
        <taxon>Ranunculaceae</taxon>
        <taxon>Thalictroideae</taxon>
        <taxon>Thalictrum</taxon>
    </lineage>
</organism>
<dbReference type="GO" id="GO:0005085">
    <property type="term" value="F:guanyl-nucleotide exchange factor activity"/>
    <property type="evidence" value="ECO:0007669"/>
    <property type="project" value="InterPro"/>
</dbReference>
<evidence type="ECO:0000256" key="7">
    <source>
        <dbReference type="ARBA" id="ARBA00022892"/>
    </source>
</evidence>
<dbReference type="PANTHER" id="PTHR23284">
    <property type="entry name" value="PROLACTIN REGULATORY ELEMENT BINDING PROTEIN"/>
    <property type="match status" value="1"/>
</dbReference>
<keyword evidence="4 11" id="KW-0812">Transmembrane</keyword>
<dbReference type="OrthoDB" id="2013972at2759"/>
<feature type="transmembrane region" description="Helical" evidence="11">
    <location>
        <begin position="53"/>
        <end position="72"/>
    </location>
</feature>
<dbReference type="EMBL" id="JABWDY010029379">
    <property type="protein sequence ID" value="KAF5186386.1"/>
    <property type="molecule type" value="Genomic_DNA"/>
</dbReference>
<comment type="subcellular location">
    <subcellularLocation>
        <location evidence="1">Endoplasmic reticulum membrane</location>
        <topology evidence="1">Single-pass membrane protein</topology>
    </subcellularLocation>
</comment>
<keyword evidence="8" id="KW-0653">Protein transport</keyword>
<keyword evidence="5" id="KW-0677">Repeat</keyword>
<dbReference type="GO" id="GO:0015031">
    <property type="term" value="P:protein transport"/>
    <property type="evidence" value="ECO:0007669"/>
    <property type="project" value="UniProtKB-KW"/>
</dbReference>
<evidence type="ECO:0000256" key="5">
    <source>
        <dbReference type="ARBA" id="ARBA00022737"/>
    </source>
</evidence>
<sequence>MNASLRVQTVIKRAHLGIVTVLMFSEDSRSLVSTSFDSSARVTLIESKKENRMSIWIVLFMVLLAVLAYFLISRGAI</sequence>
<evidence type="ECO:0000256" key="1">
    <source>
        <dbReference type="ARBA" id="ARBA00004389"/>
    </source>
</evidence>
<keyword evidence="6" id="KW-0256">Endoplasmic reticulum</keyword>
<dbReference type="InterPro" id="IPR015943">
    <property type="entry name" value="WD40/YVTN_repeat-like_dom_sf"/>
</dbReference>
<keyword evidence="13" id="KW-1185">Reference proteome</keyword>